<evidence type="ECO:0000256" key="8">
    <source>
        <dbReference type="ARBA" id="ARBA00023163"/>
    </source>
</evidence>
<evidence type="ECO:0000256" key="2">
    <source>
        <dbReference type="ARBA" id="ARBA00005993"/>
    </source>
</evidence>
<keyword evidence="3 11" id="KW-0479">Metal-binding</keyword>
<dbReference type="PROSITE" id="PS51843">
    <property type="entry name" value="NR_LBD"/>
    <property type="match status" value="1"/>
</dbReference>
<keyword evidence="6 11" id="KW-0805">Transcription regulation</keyword>
<feature type="domain" description="Nuclear receptor" evidence="13">
    <location>
        <begin position="6"/>
        <end position="81"/>
    </location>
</feature>
<dbReference type="SUPFAM" id="SSF48508">
    <property type="entry name" value="Nuclear receptor ligand-binding domain"/>
    <property type="match status" value="1"/>
</dbReference>
<dbReference type="SMART" id="SM00399">
    <property type="entry name" value="ZnF_C4"/>
    <property type="match status" value="1"/>
</dbReference>
<organism evidence="15">
    <name type="scientific">Wuchereria bancrofti</name>
    <dbReference type="NCBI Taxonomy" id="6293"/>
    <lineage>
        <taxon>Eukaryota</taxon>
        <taxon>Metazoa</taxon>
        <taxon>Ecdysozoa</taxon>
        <taxon>Nematoda</taxon>
        <taxon>Chromadorea</taxon>
        <taxon>Rhabditida</taxon>
        <taxon>Spirurina</taxon>
        <taxon>Spiruromorpha</taxon>
        <taxon>Filarioidea</taxon>
        <taxon>Onchocercidae</taxon>
        <taxon>Wuchereria</taxon>
    </lineage>
</organism>
<keyword evidence="5 11" id="KW-0862">Zinc</keyword>
<evidence type="ECO:0008006" key="16">
    <source>
        <dbReference type="Google" id="ProtNLM"/>
    </source>
</evidence>
<dbReference type="GO" id="GO:0005634">
    <property type="term" value="C:nucleus"/>
    <property type="evidence" value="ECO:0007669"/>
    <property type="project" value="UniProtKB-SubCell"/>
</dbReference>
<sequence length="479" mass="56170">MWYINLEECCICGDIADGYHYGVLSCRGCNAFFRRAVSLDVQFYCRRGGTCRVDKNARCACRACRLKKCEEMGMDRKVVQLKRLHETYQKSMIKINSRRMATNSTEFINNPLSTISNNDRSEMRRDDPSVSSYDYDVSSVSQEKGLIACLVDDYKKQRERRRMMLCQCVEEIIVDETESEGMLKGPASTLDYVDIFKVQVVLMHEWVLRLEEFNAIEDPFDKSKLLRRFTLRYMLLDNIFHAVELGVRDRIILVNNTYIIPGNFPNNMPDETEISQTIKRMMYGERSAQLIDELIAPMVDMNFTIGEFMALRLITFWNPYGVTFSPQTKKTIEMARNRAVNELYRWYSDQHFESIDIRLGNLLLLLCPITEQLHYMTEIVKLIPSFGTLNERDSYLQNILATFTLLAEILYFVLLFIYLIHGLAYTNRGLDHTIMIHEFSDFIIVPSLLLFYLREYSVEIFDAKLIIIIPFFQLEMERE</sequence>
<dbReference type="GO" id="GO:0008270">
    <property type="term" value="F:zinc ion binding"/>
    <property type="evidence" value="ECO:0007669"/>
    <property type="project" value="UniProtKB-KW"/>
</dbReference>
<name>A0A1I8ETI8_WUCBA</name>
<comment type="subcellular location">
    <subcellularLocation>
        <location evidence="1 11">Nucleus</location>
    </subcellularLocation>
</comment>
<evidence type="ECO:0000256" key="12">
    <source>
        <dbReference type="SAM" id="Phobius"/>
    </source>
</evidence>
<dbReference type="Gene3D" id="3.30.50.10">
    <property type="entry name" value="Erythroid Transcription Factor GATA-1, subunit A"/>
    <property type="match status" value="1"/>
</dbReference>
<evidence type="ECO:0000256" key="1">
    <source>
        <dbReference type="ARBA" id="ARBA00004123"/>
    </source>
</evidence>
<evidence type="ECO:0000256" key="11">
    <source>
        <dbReference type="RuleBase" id="RU004334"/>
    </source>
</evidence>
<dbReference type="Gene3D" id="1.10.565.10">
    <property type="entry name" value="Retinoid X Receptor"/>
    <property type="match status" value="1"/>
</dbReference>
<evidence type="ECO:0000259" key="13">
    <source>
        <dbReference type="PROSITE" id="PS51030"/>
    </source>
</evidence>
<feature type="domain" description="NR LBD" evidence="14">
    <location>
        <begin position="110"/>
        <end position="402"/>
    </location>
</feature>
<dbReference type="GO" id="GO:0000978">
    <property type="term" value="F:RNA polymerase II cis-regulatory region sequence-specific DNA binding"/>
    <property type="evidence" value="ECO:0007669"/>
    <property type="project" value="InterPro"/>
</dbReference>
<dbReference type="Pfam" id="PF00104">
    <property type="entry name" value="Hormone_recep"/>
    <property type="match status" value="1"/>
</dbReference>
<evidence type="ECO:0000313" key="15">
    <source>
        <dbReference type="WBParaSite" id="maker-PairedContig_501-snap-gene-0.36-mRNA-1"/>
    </source>
</evidence>
<dbReference type="InterPro" id="IPR049636">
    <property type="entry name" value="HNF4-like_DBD"/>
</dbReference>
<dbReference type="PANTHER" id="PTHR46397">
    <property type="entry name" value="NUCLEAR HORMONE RECEPTOR FAMILY-RELATED"/>
    <property type="match status" value="1"/>
</dbReference>
<keyword evidence="7 11" id="KW-0238">DNA-binding</keyword>
<keyword evidence="8 11" id="KW-0804">Transcription</keyword>
<keyword evidence="9 11" id="KW-0675">Receptor</keyword>
<keyword evidence="12" id="KW-0812">Transmembrane</keyword>
<dbReference type="FunFam" id="3.30.50.10:FF:000030">
    <property type="entry name" value="Nuclear Hormone Receptor family"/>
    <property type="match status" value="1"/>
</dbReference>
<keyword evidence="12" id="KW-1133">Transmembrane helix</keyword>
<dbReference type="PROSITE" id="PS51030">
    <property type="entry name" value="NUCLEAR_REC_DBD_2"/>
    <property type="match status" value="1"/>
</dbReference>
<dbReference type="Pfam" id="PF00105">
    <property type="entry name" value="zf-C4"/>
    <property type="match status" value="1"/>
</dbReference>
<feature type="transmembrane region" description="Helical" evidence="12">
    <location>
        <begin position="399"/>
        <end position="420"/>
    </location>
</feature>
<dbReference type="AlphaFoldDB" id="A0A1I8ETI8"/>
<evidence type="ECO:0000256" key="7">
    <source>
        <dbReference type="ARBA" id="ARBA00023125"/>
    </source>
</evidence>
<keyword evidence="10 11" id="KW-0539">Nucleus</keyword>
<evidence type="ECO:0000256" key="4">
    <source>
        <dbReference type="ARBA" id="ARBA00022771"/>
    </source>
</evidence>
<evidence type="ECO:0000256" key="10">
    <source>
        <dbReference type="ARBA" id="ARBA00023242"/>
    </source>
</evidence>
<protein>
    <recommendedName>
        <fullName evidence="16">Nuclear receptor domain-containing protein</fullName>
    </recommendedName>
</protein>
<accession>A0A1I8ETI8</accession>
<dbReference type="InterPro" id="IPR001628">
    <property type="entry name" value="Znf_hrmn_rcpt"/>
</dbReference>
<evidence type="ECO:0000256" key="5">
    <source>
        <dbReference type="ARBA" id="ARBA00022833"/>
    </source>
</evidence>
<dbReference type="CDD" id="cd06960">
    <property type="entry name" value="NR_DBD_HNF4A"/>
    <property type="match status" value="1"/>
</dbReference>
<dbReference type="GO" id="GO:0003700">
    <property type="term" value="F:DNA-binding transcription factor activity"/>
    <property type="evidence" value="ECO:0007669"/>
    <property type="project" value="InterPro"/>
</dbReference>
<comment type="similarity">
    <text evidence="2 11">Belongs to the nuclear hormone receptor family.</text>
</comment>
<keyword evidence="12" id="KW-0472">Membrane</keyword>
<dbReference type="SMART" id="SM00430">
    <property type="entry name" value="HOLI"/>
    <property type="match status" value="1"/>
</dbReference>
<reference evidence="15" key="1">
    <citation type="submission" date="2016-11" db="UniProtKB">
        <authorList>
            <consortium name="WormBaseParasite"/>
        </authorList>
    </citation>
    <scope>IDENTIFICATION</scope>
    <source>
        <strain evidence="15">pt0022</strain>
    </source>
</reference>
<dbReference type="SUPFAM" id="SSF57716">
    <property type="entry name" value="Glucocorticoid receptor-like (DNA-binding domain)"/>
    <property type="match status" value="1"/>
</dbReference>
<evidence type="ECO:0000256" key="6">
    <source>
        <dbReference type="ARBA" id="ARBA00023015"/>
    </source>
</evidence>
<dbReference type="WBParaSite" id="maker-PairedContig_501-snap-gene-0.36-mRNA-1">
    <property type="protein sequence ID" value="maker-PairedContig_501-snap-gene-0.36-mRNA-1"/>
    <property type="gene ID" value="maker-PairedContig_501-snap-gene-0.36"/>
</dbReference>
<evidence type="ECO:0000256" key="3">
    <source>
        <dbReference type="ARBA" id="ARBA00022723"/>
    </source>
</evidence>
<keyword evidence="4 11" id="KW-0863">Zinc-finger</keyword>
<dbReference type="InterPro" id="IPR035500">
    <property type="entry name" value="NHR-like_dom_sf"/>
</dbReference>
<dbReference type="STRING" id="6293.A0A1I8ETI8"/>
<dbReference type="PRINTS" id="PR00047">
    <property type="entry name" value="STROIDFINGER"/>
</dbReference>
<evidence type="ECO:0000256" key="9">
    <source>
        <dbReference type="ARBA" id="ARBA00023170"/>
    </source>
</evidence>
<dbReference type="PROSITE" id="PS00031">
    <property type="entry name" value="NUCLEAR_REC_DBD_1"/>
    <property type="match status" value="1"/>
</dbReference>
<dbReference type="PANTHER" id="PTHR46397:SF5">
    <property type="entry name" value="NUCLEAR HORMONE RECEPTOR FAMILY MEMBER NHR-20"/>
    <property type="match status" value="1"/>
</dbReference>
<proteinExistence type="inferred from homology"/>
<dbReference type="InterPro" id="IPR013088">
    <property type="entry name" value="Znf_NHR/GATA"/>
</dbReference>
<evidence type="ECO:0000259" key="14">
    <source>
        <dbReference type="PROSITE" id="PS51843"/>
    </source>
</evidence>
<dbReference type="InterPro" id="IPR000536">
    <property type="entry name" value="Nucl_hrmn_rcpt_lig-bd"/>
</dbReference>